<keyword evidence="2" id="KW-1185">Reference proteome</keyword>
<protein>
    <submittedName>
        <fullName evidence="1">PglZ domain protein</fullName>
    </submittedName>
</protein>
<dbReference type="NCBIfam" id="NF033449">
    <property type="entry name" value="BREX_PglZ_3"/>
    <property type="match status" value="1"/>
</dbReference>
<evidence type="ECO:0000313" key="1">
    <source>
        <dbReference type="EMBL" id="CEO89971.1"/>
    </source>
</evidence>
<evidence type="ECO:0000313" key="2">
    <source>
        <dbReference type="Proteomes" id="UP000046155"/>
    </source>
</evidence>
<organism evidence="1 2">
    <name type="scientific">Syntrophaceticus schinkii</name>
    <dbReference type="NCBI Taxonomy" id="499207"/>
    <lineage>
        <taxon>Bacteria</taxon>
        <taxon>Bacillati</taxon>
        <taxon>Bacillota</taxon>
        <taxon>Clostridia</taxon>
        <taxon>Thermoanaerobacterales</taxon>
        <taxon>Thermoanaerobacterales Family III. Incertae Sedis</taxon>
        <taxon>Syntrophaceticus</taxon>
    </lineage>
</organism>
<dbReference type="EMBL" id="CDRZ01000267">
    <property type="protein sequence ID" value="CEO89971.1"/>
    <property type="molecule type" value="Genomic_DNA"/>
</dbReference>
<dbReference type="AlphaFoldDB" id="A0A0B7MPM1"/>
<dbReference type="Proteomes" id="UP000046155">
    <property type="component" value="Unassembled WGS sequence"/>
</dbReference>
<sequence>MVFDPDNLLAEEDVVDHINGLGFTIIHYEDPEVFRYFYEENIRSVLDKDEELKIKIIIKYTSEQTIPYDIQLKCSFIELSLRNLFPKLSYSVIKELFTEVIDRLYIAYQNYDGPILGDNGTKEFILKHVYGIIPEAIIDFQDLIKTFIPFYYRGEKLPKTIADYTVEMLRKNNQLKKYPINTVIASKGVFFHFLQQQWEQYIKLTDGEDVATMIDFSNHEIRAYMDNLFQESFLSPVKQLKPREYPSWMRPGIVYDIAGHAQRRFNSGIEKIQSMLRDIKSYKDWFAIAGIWGRLLILKHDHEKDYSFNEKKIHRNQECSQSRV</sequence>
<accession>A0A0B7MPM1</accession>
<name>A0A0B7MPM1_9FIRM</name>
<reference evidence="2" key="1">
    <citation type="submission" date="2015-01" db="EMBL/GenBank/DDBJ databases">
        <authorList>
            <person name="Manzoor Shahid"/>
            <person name="Zubair Saima"/>
        </authorList>
    </citation>
    <scope>NUCLEOTIDE SEQUENCE [LARGE SCALE GENOMIC DNA]</scope>
    <source>
        <strain evidence="2">Sp3</strain>
    </source>
</reference>
<gene>
    <name evidence="1" type="ORF">SSCH_680003</name>
</gene>
<proteinExistence type="predicted"/>